<dbReference type="AlphaFoldDB" id="C7C7B4"/>
<gene>
    <name evidence="1" type="ORF">METD_I3376</name>
</gene>
<reference evidence="2" key="1">
    <citation type="journal article" date="2009" name="PLoS ONE">
        <title>Methylobacterium genome sequences: a reference blueprint to investigate microbial metabolism of C1 compounds from natural and industrial sources.</title>
        <authorList>
            <person name="Vuilleumier S."/>
            <person name="Chistoserdova L."/>
            <person name="Lee M.-C."/>
            <person name="Bringel F."/>
            <person name="Lajus A."/>
            <person name="Zhou Y."/>
            <person name="Gourion B."/>
            <person name="Barbe V."/>
            <person name="Chang J."/>
            <person name="Cruveiller S."/>
            <person name="Dossat C."/>
            <person name="Gillett W."/>
            <person name="Gruffaz C."/>
            <person name="Haugen E."/>
            <person name="Hourcade E."/>
            <person name="Levy R."/>
            <person name="Mangenot S."/>
            <person name="Muller E."/>
            <person name="Nadalig T."/>
            <person name="Pagni M."/>
            <person name="Penny C."/>
            <person name="Peyraud R."/>
            <person name="Robinson D.G."/>
            <person name="Roche D."/>
            <person name="Rouy Z."/>
            <person name="Saenampechek C."/>
            <person name="Salvignol G."/>
            <person name="Vallenet D."/>
            <person name="Wu Z."/>
            <person name="Marx C.J."/>
            <person name="Vorholt J.A."/>
            <person name="Olson M.V."/>
            <person name="Kaul R."/>
            <person name="Weissenbach J."/>
            <person name="Medigue C."/>
            <person name="Lidstrom M.E."/>
        </authorList>
    </citation>
    <scope>NUCLEOTIDE SEQUENCE [LARGE SCALE GENOMIC DNA]</scope>
    <source>
        <strain evidence="2">DSM 6343 / CIP 106787 / DM4</strain>
    </source>
</reference>
<dbReference type="GeneID" id="72990269"/>
<organism evidence="1 2">
    <name type="scientific">Methylorubrum extorquens (strain DSM 6343 / CIP 106787 / DM4)</name>
    <name type="common">Methylobacterium extorquens</name>
    <dbReference type="NCBI Taxonomy" id="661410"/>
    <lineage>
        <taxon>Bacteria</taxon>
        <taxon>Pseudomonadati</taxon>
        <taxon>Pseudomonadota</taxon>
        <taxon>Alphaproteobacteria</taxon>
        <taxon>Hyphomicrobiales</taxon>
        <taxon>Methylobacteriaceae</taxon>
        <taxon>Methylorubrum</taxon>
    </lineage>
</organism>
<dbReference type="RefSeq" id="WP_015822973.1">
    <property type="nucleotide sequence ID" value="NC_012988.1"/>
</dbReference>
<evidence type="ECO:0008006" key="3">
    <source>
        <dbReference type="Google" id="ProtNLM"/>
    </source>
</evidence>
<dbReference type="Proteomes" id="UP000008070">
    <property type="component" value="Chromosome"/>
</dbReference>
<proteinExistence type="predicted"/>
<dbReference type="HOGENOM" id="CLU_181549_0_0_5"/>
<accession>C7C7B4</accession>
<protein>
    <recommendedName>
        <fullName evidence="3">DUF4258 domain-containing protein</fullName>
    </recommendedName>
</protein>
<dbReference type="EMBL" id="FP103042">
    <property type="protein sequence ID" value="CAX25023.1"/>
    <property type="molecule type" value="Genomic_DNA"/>
</dbReference>
<evidence type="ECO:0000313" key="2">
    <source>
        <dbReference type="Proteomes" id="UP000008070"/>
    </source>
</evidence>
<evidence type="ECO:0000313" key="1">
    <source>
        <dbReference type="EMBL" id="CAX25023.1"/>
    </source>
</evidence>
<dbReference type="KEGG" id="mdi:METDI3376"/>
<sequence>MIATPITTHARERLQQRAIPPLVIELLEDFGSPIRAGGAERLIFDKAARRRLTRHLGGPRSLRMIEPWLNVYAVVADDGCLVTASQQRRHHRR</sequence>
<name>C7C7B4_METED</name>